<dbReference type="GO" id="GO:0003743">
    <property type="term" value="F:translation initiation factor activity"/>
    <property type="evidence" value="ECO:0007669"/>
    <property type="project" value="UniProtKB-KW"/>
</dbReference>
<evidence type="ECO:0000313" key="3">
    <source>
        <dbReference type="EMBL" id="MBJ2255890.1"/>
    </source>
</evidence>
<evidence type="ECO:0000313" key="5">
    <source>
        <dbReference type="Proteomes" id="UP000182058"/>
    </source>
</evidence>
<feature type="chain" id="PRO_5034804629" evidence="2">
    <location>
        <begin position="26"/>
        <end position="157"/>
    </location>
</feature>
<dbReference type="EMBL" id="LT629795">
    <property type="protein sequence ID" value="SDU50459.1"/>
    <property type="molecule type" value="Genomic_DNA"/>
</dbReference>
<dbReference type="GeneID" id="96619762"/>
<keyword evidence="3" id="KW-0648">Protein biosynthesis</keyword>
<feature type="compositionally biased region" description="Low complexity" evidence="1">
    <location>
        <begin position="42"/>
        <end position="52"/>
    </location>
</feature>
<keyword evidence="5" id="KW-1185">Reference proteome</keyword>
<keyword evidence="2" id="KW-0732">Signal</keyword>
<protein>
    <submittedName>
        <fullName evidence="3">Translation initiation factor 2</fullName>
    </submittedName>
</protein>
<dbReference type="Proteomes" id="UP000182058">
    <property type="component" value="Chromosome I"/>
</dbReference>
<organism evidence="3 6">
    <name type="scientific">Pseudomonas psychrophila</name>
    <dbReference type="NCBI Taxonomy" id="122355"/>
    <lineage>
        <taxon>Bacteria</taxon>
        <taxon>Pseudomonadati</taxon>
        <taxon>Pseudomonadota</taxon>
        <taxon>Gammaproteobacteria</taxon>
        <taxon>Pseudomonadales</taxon>
        <taxon>Pseudomonadaceae</taxon>
        <taxon>Pseudomonas</taxon>
    </lineage>
</organism>
<dbReference type="RefSeq" id="WP_037032642.1">
    <property type="nucleotide sequence ID" value="NZ_ATLR01000038.1"/>
</dbReference>
<feature type="signal peptide" evidence="2">
    <location>
        <begin position="1"/>
        <end position="25"/>
    </location>
</feature>
<dbReference type="EMBL" id="JAEKCZ010000003">
    <property type="protein sequence ID" value="MBJ2255890.1"/>
    <property type="molecule type" value="Genomic_DNA"/>
</dbReference>
<accession>A0A8I1FRV6</accession>
<feature type="region of interest" description="Disordered" evidence="1">
    <location>
        <begin position="30"/>
        <end position="73"/>
    </location>
</feature>
<evidence type="ECO:0000313" key="4">
    <source>
        <dbReference type="EMBL" id="SDU50459.1"/>
    </source>
</evidence>
<name>A0A8I1FRV6_9PSED</name>
<dbReference type="AlphaFoldDB" id="A0A8I1FRV6"/>
<evidence type="ECO:0000256" key="1">
    <source>
        <dbReference type="SAM" id="MobiDB-lite"/>
    </source>
</evidence>
<evidence type="ECO:0000256" key="2">
    <source>
        <dbReference type="SAM" id="SignalP"/>
    </source>
</evidence>
<dbReference type="Proteomes" id="UP000658390">
    <property type="component" value="Unassembled WGS sequence"/>
</dbReference>
<reference evidence="4 5" key="1">
    <citation type="submission" date="2016-10" db="EMBL/GenBank/DDBJ databases">
        <authorList>
            <person name="Varghese N."/>
            <person name="Submissions S."/>
        </authorList>
    </citation>
    <scope>NUCLEOTIDE SEQUENCE [LARGE SCALE GENOMIC DNA]</scope>
    <source>
        <strain evidence="4 5">BS3667</strain>
    </source>
</reference>
<proteinExistence type="predicted"/>
<keyword evidence="3" id="KW-0396">Initiation factor</keyword>
<sequence length="157" mass="16983">MRATYCVGLLLVGVLSTLNTVVATAAPVQPLSTSSEAQSVHSPAKPAASVKKAPVKKRAPIASKSKSAHEIAKKRLPAANLDLRLPPEMVKQLHPLGTIPMPAHKPLLPNMFGEKPAEESPFQLNGRLLSNEMNLQLRNEARHNEIEGAALDFEFKQ</sequence>
<gene>
    <name evidence="3" type="ORF">JFT45_05060</name>
    <name evidence="4" type="ORF">SAMN04490201_2120</name>
</gene>
<reference evidence="3" key="2">
    <citation type="submission" date="2020-12" db="EMBL/GenBank/DDBJ databases">
        <title>Antibiotic resistance and phylogeny of Pseudomonas spp. isolated over three decades from chicken meat in the Norwegian food chain.</title>
        <authorList>
            <person name="Moen B."/>
        </authorList>
    </citation>
    <scope>NUCLEOTIDE SEQUENCE</scope>
    <source>
        <strain evidence="3">MF6762</strain>
    </source>
</reference>
<feature type="compositionally biased region" description="Polar residues" evidence="1">
    <location>
        <begin position="30"/>
        <end position="41"/>
    </location>
</feature>
<evidence type="ECO:0000313" key="6">
    <source>
        <dbReference type="Proteomes" id="UP000658390"/>
    </source>
</evidence>